<name>A0A1V0SA42_9VIRU</name>
<reference evidence="1" key="1">
    <citation type="journal article" date="2017" name="Science">
        <title>Giant viruses with an expanded complement of translation system components.</title>
        <authorList>
            <person name="Schulz F."/>
            <person name="Yutin N."/>
            <person name="Ivanova N.N."/>
            <person name="Ortega D.R."/>
            <person name="Lee T.K."/>
            <person name="Vierheilig J."/>
            <person name="Daims H."/>
            <person name="Horn M."/>
            <person name="Wagner M."/>
            <person name="Jensen G.J."/>
            <person name="Kyrpides N.C."/>
            <person name="Koonin E.V."/>
            <person name="Woyke T."/>
        </authorList>
    </citation>
    <scope>NUCLEOTIDE SEQUENCE</scope>
    <source>
        <strain evidence="1">CTV1</strain>
    </source>
</reference>
<gene>
    <name evidence="1" type="ORF">Catovirus_1_635</name>
</gene>
<protein>
    <submittedName>
        <fullName evidence="1">Uncharacterized protein</fullName>
    </submittedName>
</protein>
<evidence type="ECO:0000313" key="1">
    <source>
        <dbReference type="EMBL" id="ARF08585.1"/>
    </source>
</evidence>
<dbReference type="EMBL" id="KY684083">
    <property type="protein sequence ID" value="ARF08585.1"/>
    <property type="molecule type" value="Genomic_DNA"/>
</dbReference>
<accession>A0A1V0SA42</accession>
<organism evidence="1">
    <name type="scientific">Catovirus CTV1</name>
    <dbReference type="NCBI Taxonomy" id="1977631"/>
    <lineage>
        <taxon>Viruses</taxon>
        <taxon>Varidnaviria</taxon>
        <taxon>Bamfordvirae</taxon>
        <taxon>Nucleocytoviricota</taxon>
        <taxon>Megaviricetes</taxon>
        <taxon>Imitervirales</taxon>
        <taxon>Mimiviridae</taxon>
        <taxon>Klosneuvirinae</taxon>
        <taxon>Catovirus</taxon>
    </lineage>
</organism>
<sequence length="113" mass="13356">MTRIHVPSEIDLNDYKEEEIMYKAIFLERKNTLVESILNCLLLPVDNNYDLKYSGSLGSFNPRKNKDRILIQEIKLKNSLRINIVYVEIDPIKHINYRVDLDFCKSIVKEVLK</sequence>
<proteinExistence type="predicted"/>